<dbReference type="RefSeq" id="WP_016473939.1">
    <property type="nucleotide sequence ID" value="NZ_KE150480.1"/>
</dbReference>
<protein>
    <recommendedName>
        <fullName evidence="5">DUF2782 domain-containing protein</fullName>
    </recommendedName>
</protein>
<dbReference type="GeneID" id="64061601"/>
<feature type="signal peptide" evidence="2">
    <location>
        <begin position="1"/>
        <end position="20"/>
    </location>
</feature>
<proteinExistence type="predicted"/>
<keyword evidence="4" id="KW-1185">Reference proteome</keyword>
<feature type="compositionally biased region" description="Basic and acidic residues" evidence="1">
    <location>
        <begin position="63"/>
        <end position="73"/>
    </location>
</feature>
<feature type="region of interest" description="Disordered" evidence="1">
    <location>
        <begin position="109"/>
        <end position="143"/>
    </location>
</feature>
<dbReference type="PATRIC" id="fig|1203554.3.peg.551"/>
<evidence type="ECO:0000256" key="2">
    <source>
        <dbReference type="SAM" id="SignalP"/>
    </source>
</evidence>
<dbReference type="AlphaFoldDB" id="S3C3H0"/>
<dbReference type="HOGENOM" id="CLU_1805179_0_0_4"/>
<dbReference type="eggNOG" id="ENOG5033PRB">
    <property type="taxonomic scope" value="Bacteria"/>
</dbReference>
<evidence type="ECO:0000256" key="1">
    <source>
        <dbReference type="SAM" id="MobiDB-lite"/>
    </source>
</evidence>
<keyword evidence="2" id="KW-0732">Signal</keyword>
<reference evidence="3 4" key="1">
    <citation type="submission" date="2013-04" db="EMBL/GenBank/DDBJ databases">
        <title>The Genome Sequence of Sutterella wadsworthensis HGA0223.</title>
        <authorList>
            <consortium name="The Broad Institute Genomics Platform"/>
            <person name="Earl A."/>
            <person name="Ward D."/>
            <person name="Feldgarden M."/>
            <person name="Gevers D."/>
            <person name="Schmidt T.M."/>
            <person name="Dover J."/>
            <person name="Dai D."/>
            <person name="Walker B."/>
            <person name="Young S."/>
            <person name="Zeng Q."/>
            <person name="Gargeya S."/>
            <person name="Fitzgerald M."/>
            <person name="Haas B."/>
            <person name="Abouelleil A."/>
            <person name="Allen A.W."/>
            <person name="Alvarado L."/>
            <person name="Arachchi H.M."/>
            <person name="Berlin A.M."/>
            <person name="Chapman S.B."/>
            <person name="Gainer-Dewar J."/>
            <person name="Goldberg J."/>
            <person name="Griggs A."/>
            <person name="Gujja S."/>
            <person name="Hansen M."/>
            <person name="Howarth C."/>
            <person name="Imamovic A."/>
            <person name="Ireland A."/>
            <person name="Larimer J."/>
            <person name="McCowan C."/>
            <person name="Murphy C."/>
            <person name="Pearson M."/>
            <person name="Poon T.W."/>
            <person name="Priest M."/>
            <person name="Roberts A."/>
            <person name="Saif S."/>
            <person name="Shea T."/>
            <person name="Sisk P."/>
            <person name="Sykes S."/>
            <person name="Wortman J."/>
            <person name="Nusbaum C."/>
            <person name="Birren B."/>
        </authorList>
    </citation>
    <scope>NUCLEOTIDE SEQUENCE [LARGE SCALE GENOMIC DNA]</scope>
    <source>
        <strain evidence="3 4">HGA0223</strain>
    </source>
</reference>
<sequence>MNKLIIPGALALLLAGAAAAAPGLDAPPPYGGDAEAVQAEPPARKLPQKGAQEDMSIAPTQADMEKARRDREAGQIPPKNNDKRTKIEAVRDPNNHVTEYVVTPGSTKIPYRIENQADRPIDTTPGKNPSGTLGTPKFIEFGW</sequence>
<dbReference type="EMBL" id="ATCF01000010">
    <property type="protein sequence ID" value="EPE00788.1"/>
    <property type="molecule type" value="Genomic_DNA"/>
</dbReference>
<comment type="caution">
    <text evidence="3">The sequence shown here is derived from an EMBL/GenBank/DDBJ whole genome shotgun (WGS) entry which is preliminary data.</text>
</comment>
<organism evidence="3 4">
    <name type="scientific">Sutterella wadsworthensis HGA0223</name>
    <dbReference type="NCBI Taxonomy" id="1203554"/>
    <lineage>
        <taxon>Bacteria</taxon>
        <taxon>Pseudomonadati</taxon>
        <taxon>Pseudomonadota</taxon>
        <taxon>Betaproteobacteria</taxon>
        <taxon>Burkholderiales</taxon>
        <taxon>Sutterellaceae</taxon>
        <taxon>Sutterella</taxon>
    </lineage>
</organism>
<feature type="compositionally biased region" description="Basic and acidic residues" evidence="1">
    <location>
        <begin position="80"/>
        <end position="94"/>
    </location>
</feature>
<evidence type="ECO:0000313" key="4">
    <source>
        <dbReference type="Proteomes" id="UP000014400"/>
    </source>
</evidence>
<dbReference type="STRING" id="1203554.HMPREF1476_00568"/>
<evidence type="ECO:0008006" key="5">
    <source>
        <dbReference type="Google" id="ProtNLM"/>
    </source>
</evidence>
<accession>S3C3H0</accession>
<dbReference type="Proteomes" id="UP000014400">
    <property type="component" value="Unassembled WGS sequence"/>
</dbReference>
<evidence type="ECO:0000313" key="3">
    <source>
        <dbReference type="EMBL" id="EPE00788.1"/>
    </source>
</evidence>
<name>S3C3H0_9BURK</name>
<gene>
    <name evidence="3" type="ORF">HMPREF1476_00568</name>
</gene>
<feature type="region of interest" description="Disordered" evidence="1">
    <location>
        <begin position="21"/>
        <end position="96"/>
    </location>
</feature>
<feature type="chain" id="PRO_5004518365" description="DUF2782 domain-containing protein" evidence="2">
    <location>
        <begin position="21"/>
        <end position="143"/>
    </location>
</feature>